<evidence type="ECO:0000313" key="5">
    <source>
        <dbReference type="Proteomes" id="UP001064695"/>
    </source>
</evidence>
<gene>
    <name evidence="4" type="ORF">SYYB1_19</name>
</gene>
<comment type="subcellular location">
    <subcellularLocation>
        <location evidence="1">Virion</location>
    </subcellularLocation>
</comment>
<evidence type="ECO:0000256" key="3">
    <source>
        <dbReference type="SAM" id="MobiDB-lite"/>
    </source>
</evidence>
<dbReference type="GO" id="GO:0051701">
    <property type="term" value="P:biological process involved in interaction with host"/>
    <property type="evidence" value="ECO:0007669"/>
    <property type="project" value="UniProtKB-ARBA"/>
</dbReference>
<name>A0A977SNZ4_9CAUD</name>
<feature type="compositionally biased region" description="Basic and acidic residues" evidence="3">
    <location>
        <begin position="1"/>
        <end position="11"/>
    </location>
</feature>
<reference evidence="4" key="1">
    <citation type="submission" date="2022-09" db="EMBL/GenBank/DDBJ databases">
        <authorList>
            <person name="Xie Z."/>
            <person name="Yang M."/>
        </authorList>
    </citation>
    <scope>NUCLEOTIDE SEQUENCE</scope>
</reference>
<evidence type="ECO:0000256" key="2">
    <source>
        <dbReference type="ARBA" id="ARBA00022844"/>
    </source>
</evidence>
<dbReference type="InterPro" id="IPR011050">
    <property type="entry name" value="Pectin_lyase_fold/virulence"/>
</dbReference>
<evidence type="ECO:0000313" key="4">
    <source>
        <dbReference type="EMBL" id="UXN78508.1"/>
    </source>
</evidence>
<dbReference type="GO" id="GO:0044423">
    <property type="term" value="C:virion component"/>
    <property type="evidence" value="ECO:0007669"/>
    <property type="project" value="UniProtKB-KW"/>
</dbReference>
<keyword evidence="5" id="KW-1185">Reference proteome</keyword>
<dbReference type="Gene3D" id="3.30.1910.20">
    <property type="entry name" value="asparaginyl-tRNA synthetase, N-terminal domain"/>
    <property type="match status" value="1"/>
</dbReference>
<dbReference type="SUPFAM" id="SSF51126">
    <property type="entry name" value="Pectin lyase-like"/>
    <property type="match status" value="1"/>
</dbReference>
<feature type="compositionally biased region" description="Polar residues" evidence="3">
    <location>
        <begin position="12"/>
        <end position="22"/>
    </location>
</feature>
<protein>
    <submittedName>
        <fullName evidence="4">Uncharacterized protein</fullName>
    </submittedName>
</protein>
<sequence>MPKDIQMRERVNGSSWDDMNPLTKSRNVTNEYGITEDKLNGMTPSRMDLYVSATRGVDSPTRGTEANPFKSIQYAVDSIPKYVNNDWYIWIEDGEYDEEIRIKGFTGSALVLGRKDGIIDPFDGSTGLEVTAVEVMDCTGLVRINNFTQLRANCIKKEAYIRASRCAYVTVHAIRADDPTIIMDTVQFDGSTGSVNRSFFNGQVYCIVAKNGSSVRIDSTCQHGTTQSGTGVLSQAATVSLNGTNDWTSGTGNEYATSQGGTINSQLDVLDLTPLLKNGWTAYDQNRNMPRALRHNGVVYLQGLINLGSVGQGVVAFTLPRLWTPQFNSRLYSPLCADGSNSRVLITVGGDVAVEQASGQYISLNDIPPFYVGF</sequence>
<dbReference type="EMBL" id="OP433492">
    <property type="protein sequence ID" value="UXN78508.1"/>
    <property type="molecule type" value="Genomic_DNA"/>
</dbReference>
<keyword evidence="2" id="KW-0946">Virion</keyword>
<organism evidence="4 5">
    <name type="scientific">Bacillus phage vB_BaeroP_SYYB1</name>
    <dbReference type="NCBI Taxonomy" id="2980552"/>
    <lineage>
        <taxon>Viruses</taxon>
        <taxon>Duplodnaviria</taxon>
        <taxon>Heunggongvirae</taxon>
        <taxon>Uroviricota</taxon>
        <taxon>Caudoviricetes</taxon>
        <taxon>Salasmaviridae</taxon>
        <taxon>Tatarstanvirinae</taxon>
        <taxon>Gaunavirus</taxon>
        <taxon>Gaunavirus syybuna</taxon>
    </lineage>
</organism>
<accession>A0A977SNZ4</accession>
<evidence type="ECO:0000256" key="1">
    <source>
        <dbReference type="ARBA" id="ARBA00004328"/>
    </source>
</evidence>
<dbReference type="GO" id="GO:0019058">
    <property type="term" value="P:viral life cycle"/>
    <property type="evidence" value="ECO:0007669"/>
    <property type="project" value="UniProtKB-ARBA"/>
</dbReference>
<dbReference type="Proteomes" id="UP001064695">
    <property type="component" value="Segment"/>
</dbReference>
<feature type="region of interest" description="Disordered" evidence="3">
    <location>
        <begin position="1"/>
        <end position="22"/>
    </location>
</feature>
<proteinExistence type="predicted"/>